<name>A0A7W6DGI2_9SPHN</name>
<dbReference type="EMBL" id="JACIEB010000003">
    <property type="protein sequence ID" value="MBB3982164.1"/>
    <property type="molecule type" value="Genomic_DNA"/>
</dbReference>
<sequence length="307" mass="33984">MRRALCLFLIASAAPSARAEVFEMNGHFPARWREVSLARSIGVDRIAGRDGAALALAIEDRLARTGPDGAPHYDLIALTRNGPDADMIVNGMADATVRDSNVKRQKEQCVERSGDKCVRKEKVEALCLQQTVSFSSTLRVADSGDGRILYTETRPQTDIIVTCPGDKDQRSPRDSIRRMVGTAADRFVDDITPRHENYRVRLREGREGMDKATGQRFRDSVKLSQRDADAACAQWADMDRALPGNASLLFNLGLCAERRGDYGVAEAFYTRAGQGGIRGGEFREGVERVRALTVGRDDAARRARQRR</sequence>
<keyword evidence="3" id="KW-1185">Reference proteome</keyword>
<dbReference type="RefSeq" id="WP_183955212.1">
    <property type="nucleotide sequence ID" value="NZ_JACIEB010000003.1"/>
</dbReference>
<gene>
    <name evidence="2" type="ORF">GGR44_001823</name>
</gene>
<accession>A0A7W6DGI2</accession>
<organism evidence="2 3">
    <name type="scientific">Sphingobium fontiphilum</name>
    <dbReference type="NCBI Taxonomy" id="944425"/>
    <lineage>
        <taxon>Bacteria</taxon>
        <taxon>Pseudomonadati</taxon>
        <taxon>Pseudomonadota</taxon>
        <taxon>Alphaproteobacteria</taxon>
        <taxon>Sphingomonadales</taxon>
        <taxon>Sphingomonadaceae</taxon>
        <taxon>Sphingobium</taxon>
    </lineage>
</organism>
<keyword evidence="1" id="KW-0732">Signal</keyword>
<comment type="caution">
    <text evidence="2">The sequence shown here is derived from an EMBL/GenBank/DDBJ whole genome shotgun (WGS) entry which is preliminary data.</text>
</comment>
<feature type="signal peptide" evidence="1">
    <location>
        <begin position="1"/>
        <end position="19"/>
    </location>
</feature>
<dbReference type="AlphaFoldDB" id="A0A7W6DGI2"/>
<evidence type="ECO:0000313" key="2">
    <source>
        <dbReference type="EMBL" id="MBB3982164.1"/>
    </source>
</evidence>
<protein>
    <recommendedName>
        <fullName evidence="4">Tetratricopeptide repeat protein</fullName>
    </recommendedName>
</protein>
<evidence type="ECO:0008006" key="4">
    <source>
        <dbReference type="Google" id="ProtNLM"/>
    </source>
</evidence>
<reference evidence="2 3" key="1">
    <citation type="submission" date="2020-08" db="EMBL/GenBank/DDBJ databases">
        <title>Genomic Encyclopedia of Type Strains, Phase IV (KMG-IV): sequencing the most valuable type-strain genomes for metagenomic binning, comparative biology and taxonomic classification.</title>
        <authorList>
            <person name="Goeker M."/>
        </authorList>
    </citation>
    <scope>NUCLEOTIDE SEQUENCE [LARGE SCALE GENOMIC DNA]</scope>
    <source>
        <strain evidence="2 3">DSM 29348</strain>
    </source>
</reference>
<evidence type="ECO:0000313" key="3">
    <source>
        <dbReference type="Proteomes" id="UP000552757"/>
    </source>
</evidence>
<dbReference type="Proteomes" id="UP000552757">
    <property type="component" value="Unassembled WGS sequence"/>
</dbReference>
<proteinExistence type="predicted"/>
<feature type="chain" id="PRO_5030612398" description="Tetratricopeptide repeat protein" evidence="1">
    <location>
        <begin position="20"/>
        <end position="307"/>
    </location>
</feature>
<evidence type="ECO:0000256" key="1">
    <source>
        <dbReference type="SAM" id="SignalP"/>
    </source>
</evidence>